<protein>
    <submittedName>
        <fullName evidence="3">Uncharacterized protein</fullName>
    </submittedName>
</protein>
<feature type="coiled-coil region" evidence="1">
    <location>
        <begin position="194"/>
        <end position="221"/>
    </location>
</feature>
<dbReference type="EMBL" id="KZ303860">
    <property type="protein sequence ID" value="PHZ09181.1"/>
    <property type="molecule type" value="Genomic_DNA"/>
</dbReference>
<gene>
    <name evidence="3" type="ORF">RHIMIDRAFT_264275</name>
</gene>
<feature type="region of interest" description="Disordered" evidence="2">
    <location>
        <begin position="230"/>
        <end position="251"/>
    </location>
</feature>
<dbReference type="AlphaFoldDB" id="A0A2G4SK84"/>
<reference evidence="3 4" key="1">
    <citation type="journal article" date="2016" name="Proc. Natl. Acad. Sci. U.S.A.">
        <title>Lipid metabolic changes in an early divergent fungus govern the establishment of a mutualistic symbiosis with endobacteria.</title>
        <authorList>
            <person name="Lastovetsky O.A."/>
            <person name="Gaspar M.L."/>
            <person name="Mondo S.J."/>
            <person name="LaButti K.M."/>
            <person name="Sandor L."/>
            <person name="Grigoriev I.V."/>
            <person name="Henry S.A."/>
            <person name="Pawlowska T.E."/>
        </authorList>
    </citation>
    <scope>NUCLEOTIDE SEQUENCE [LARGE SCALE GENOMIC DNA]</scope>
    <source>
        <strain evidence="3 4">ATCC 52813</strain>
    </source>
</reference>
<evidence type="ECO:0000256" key="2">
    <source>
        <dbReference type="SAM" id="MobiDB-lite"/>
    </source>
</evidence>
<sequence>MLKNELSQFRDYTSKDEDTKTKLLERITELEKDKQKQQEHIQELYREVNQLRLVAQEKTEKEQKVESIQSMEVDASTTTTIQKDPVFDRFLDLRKKLRRSIFRGEEYSHDADVIMGEIEQFQDVTFELVKETNMGKLLKLITQREFKHDPYNIKQRAKTLFKKYAKISIPILASKKPSQMVAISVDAGGEEEFISDMRNALHSLQDENNKLKCKLKIMQEGQRRLKEAFEKTRSTPVLSQESRDTESESFSPVLGAVKEEEDHLTLIDDVDNMALSPGQSTFPRQMKRKRVHMNIYKATI</sequence>
<dbReference type="GeneID" id="35442728"/>
<keyword evidence="4" id="KW-1185">Reference proteome</keyword>
<name>A0A2G4SK84_RHIZD</name>
<evidence type="ECO:0000313" key="3">
    <source>
        <dbReference type="EMBL" id="PHZ09181.1"/>
    </source>
</evidence>
<proteinExistence type="predicted"/>
<dbReference type="Proteomes" id="UP000242254">
    <property type="component" value="Unassembled WGS sequence"/>
</dbReference>
<accession>A0A2G4SK84</accession>
<dbReference type="STRING" id="1340429.A0A2G4SK84"/>
<dbReference type="RefSeq" id="XP_023462889.1">
    <property type="nucleotide sequence ID" value="XM_023611739.1"/>
</dbReference>
<feature type="coiled-coil region" evidence="1">
    <location>
        <begin position="20"/>
        <end position="61"/>
    </location>
</feature>
<evidence type="ECO:0000313" key="4">
    <source>
        <dbReference type="Proteomes" id="UP000242254"/>
    </source>
</evidence>
<keyword evidence="1" id="KW-0175">Coiled coil</keyword>
<organism evidence="3 4">
    <name type="scientific">Rhizopus microsporus ATCC 52813</name>
    <dbReference type="NCBI Taxonomy" id="1340429"/>
    <lineage>
        <taxon>Eukaryota</taxon>
        <taxon>Fungi</taxon>
        <taxon>Fungi incertae sedis</taxon>
        <taxon>Mucoromycota</taxon>
        <taxon>Mucoromycotina</taxon>
        <taxon>Mucoromycetes</taxon>
        <taxon>Mucorales</taxon>
        <taxon>Mucorineae</taxon>
        <taxon>Rhizopodaceae</taxon>
        <taxon>Rhizopus</taxon>
    </lineage>
</organism>
<evidence type="ECO:0000256" key="1">
    <source>
        <dbReference type="SAM" id="Coils"/>
    </source>
</evidence>